<dbReference type="EMBL" id="GG662798">
    <property type="protein sequence ID" value="EWS75760.1"/>
    <property type="molecule type" value="Genomic_DNA"/>
</dbReference>
<dbReference type="InParanoid" id="W7X8Q9"/>
<organism evidence="2 3">
    <name type="scientific">Tetrahymena thermophila (strain SB210)</name>
    <dbReference type="NCBI Taxonomy" id="312017"/>
    <lineage>
        <taxon>Eukaryota</taxon>
        <taxon>Sar</taxon>
        <taxon>Alveolata</taxon>
        <taxon>Ciliophora</taxon>
        <taxon>Intramacronucleata</taxon>
        <taxon>Oligohymenophorea</taxon>
        <taxon>Hymenostomatida</taxon>
        <taxon>Tetrahymenina</taxon>
        <taxon>Tetrahymenidae</taxon>
        <taxon>Tetrahymena</taxon>
    </lineage>
</organism>
<feature type="region of interest" description="Disordered" evidence="1">
    <location>
        <begin position="360"/>
        <end position="381"/>
    </location>
</feature>
<dbReference type="KEGG" id="tet:TTHERM_000109313"/>
<evidence type="ECO:0000256" key="1">
    <source>
        <dbReference type="SAM" id="MobiDB-lite"/>
    </source>
</evidence>
<sequence length="708" mass="82611">MEFKVLQQQHNFLEKLDIFGIGINIRFNKEANHKTKIGGLVTLCLIGILTYQIKLIIDQLYDYTHPYVLFEQKFTSEPSRYNLTSDKFILTFGLQNSTSQHYIDPTIYNATLLIKQTIKTKNEATGLFVASTTIRTVKTEPCRIDHFNIPEVNNYFISLSYKNMYCISKEETDLYLQGQFDAQHYSTLELKVTSCSGSNCNPNMNQLLEYCRLAIYYVDYSVIPSDKSKPFQPLGRQSFWISGPEFTKQTNINFRNTYLNSDYGLMGTDIQTTNALTLSGDREQVSPKSGNLLYDCYISFEKNVDNIYNRSYQKLDKSLSQLGGIFNIFFTVGAIICRPLSQIELDLKLINRLFNFEDPNDQSDKKKQDKKRNSKDSEKKEEIYTQAADQILISKEDQQKTLFKYELQKSLNQKSQISSVQKSEGDELNVFQSRPLYKLERPNPTTMRETYREKLKALKKGENKDNNKKSKKDIQKEANELNSFFSFSKNKISFQGWEYYANFFKFSKLCKRKRYELLQKGVDKLYNQIDIFYLVQKLLEVEKLKRLLLNENQIKLFEFIPKPVLTLDEQKSNNPSDKIGLLYEDEKDIMQKTSEVQEAFQQIINSKTKPSKIDIRILELLDPQFKQLLSDLVDIQGESTNLRQTPILEPQQKSIFEKQDFILDDLQVPLEEQSQEQKPQYFNFTPSKTLGSIYSSQKKEGLPNMYPI</sequence>
<dbReference type="Proteomes" id="UP000009168">
    <property type="component" value="Unassembled WGS sequence"/>
</dbReference>
<dbReference type="GO" id="GO:0007131">
    <property type="term" value="P:reciprocal meiotic recombination"/>
    <property type="evidence" value="ECO:0007669"/>
    <property type="project" value="TreeGrafter"/>
</dbReference>
<dbReference type="GO" id="GO:0005634">
    <property type="term" value="C:nucleus"/>
    <property type="evidence" value="ECO:0007669"/>
    <property type="project" value="TreeGrafter"/>
</dbReference>
<dbReference type="PANTHER" id="PTHR31398">
    <property type="entry name" value="MEIOTIC NUCLEAR DIVISION PROTEIN 1 HOMOLOG"/>
    <property type="match status" value="1"/>
</dbReference>
<protein>
    <submittedName>
        <fullName evidence="2">Uncharacterized protein</fullName>
    </submittedName>
</protein>
<dbReference type="GeneID" id="24437326"/>
<accession>W7X8Q9</accession>
<gene>
    <name evidence="2" type="ORF">TTHERM_000109313</name>
</gene>
<keyword evidence="3" id="KW-1185">Reference proteome</keyword>
<dbReference type="PANTHER" id="PTHR31398:SF0">
    <property type="entry name" value="MEIOTIC NUCLEAR DIVISION PROTEIN 1 HOMOLOG"/>
    <property type="match status" value="1"/>
</dbReference>
<dbReference type="RefSeq" id="XP_012651682.1">
    <property type="nucleotide sequence ID" value="XM_012796228.1"/>
</dbReference>
<reference evidence="3" key="1">
    <citation type="journal article" date="2006" name="PLoS Biol.">
        <title>Macronuclear genome sequence of the ciliate Tetrahymena thermophila, a model eukaryote.</title>
        <authorList>
            <person name="Eisen J.A."/>
            <person name="Coyne R.S."/>
            <person name="Wu M."/>
            <person name="Wu D."/>
            <person name="Thiagarajan M."/>
            <person name="Wortman J.R."/>
            <person name="Badger J.H."/>
            <person name="Ren Q."/>
            <person name="Amedeo P."/>
            <person name="Jones K.M."/>
            <person name="Tallon L.J."/>
            <person name="Delcher A.L."/>
            <person name="Salzberg S.L."/>
            <person name="Silva J.C."/>
            <person name="Haas B.J."/>
            <person name="Majoros W.H."/>
            <person name="Farzad M."/>
            <person name="Carlton J.M."/>
            <person name="Smith R.K. Jr."/>
            <person name="Garg J."/>
            <person name="Pearlman R.E."/>
            <person name="Karrer K.M."/>
            <person name="Sun L."/>
            <person name="Manning G."/>
            <person name="Elde N.C."/>
            <person name="Turkewitz A.P."/>
            <person name="Asai D.J."/>
            <person name="Wilkes D.E."/>
            <person name="Wang Y."/>
            <person name="Cai H."/>
            <person name="Collins K."/>
            <person name="Stewart B.A."/>
            <person name="Lee S.R."/>
            <person name="Wilamowska K."/>
            <person name="Weinberg Z."/>
            <person name="Ruzzo W.L."/>
            <person name="Wloga D."/>
            <person name="Gaertig J."/>
            <person name="Frankel J."/>
            <person name="Tsao C.-C."/>
            <person name="Gorovsky M.A."/>
            <person name="Keeling P.J."/>
            <person name="Waller R.F."/>
            <person name="Patron N.J."/>
            <person name="Cherry J.M."/>
            <person name="Stover N.A."/>
            <person name="Krieger C.J."/>
            <person name="del Toro C."/>
            <person name="Ryder H.F."/>
            <person name="Williamson S.C."/>
            <person name="Barbeau R.A."/>
            <person name="Hamilton E.P."/>
            <person name="Orias E."/>
        </authorList>
    </citation>
    <scope>NUCLEOTIDE SEQUENCE [LARGE SCALE GENOMIC DNA]</scope>
    <source>
        <strain evidence="3">SB210</strain>
    </source>
</reference>
<evidence type="ECO:0000313" key="3">
    <source>
        <dbReference type="Proteomes" id="UP000009168"/>
    </source>
</evidence>
<dbReference type="OrthoDB" id="293020at2759"/>
<evidence type="ECO:0000313" key="2">
    <source>
        <dbReference type="EMBL" id="EWS75760.1"/>
    </source>
</evidence>
<name>W7X8Q9_TETTS</name>
<proteinExistence type="predicted"/>
<dbReference type="AlphaFoldDB" id="W7X8Q9"/>